<dbReference type="RefSeq" id="WP_354600350.1">
    <property type="nucleotide sequence ID" value="NZ_JBEWZI010000005.1"/>
</dbReference>
<comment type="caution">
    <text evidence="1">The sequence shown here is derived from an EMBL/GenBank/DDBJ whole genome shotgun (WGS) entry which is preliminary data.</text>
</comment>
<dbReference type="Proteomes" id="UP001549691">
    <property type="component" value="Unassembled WGS sequence"/>
</dbReference>
<sequence>MNAPDLSLSRLIAAQPPLEKLVIACVLAESQRVGAQPLIRGLGPASFSMLCATCLAGLELDNGTAPAPVFDEFDELFELLVEHAAPLDQMSLWLAAAIATAAQRDNHLWQDMGLPSRRELNAILRLRFPGLAVLNVGDMKWKKFFYRQLCQSAGVPICKSPTCGVCVDHAECFGPEH</sequence>
<protein>
    <submittedName>
        <fullName evidence="1">Nitrogen fixation protein NifQ</fullName>
    </submittedName>
</protein>
<gene>
    <name evidence="1" type="ORF">ABXR19_06785</name>
</gene>
<reference evidence="1 2" key="1">
    <citation type="submission" date="2024-07" db="EMBL/GenBank/DDBJ databases">
        <title>Uliginosibacterium flavum JJ3220;KACC:17644.</title>
        <authorList>
            <person name="Kim M.K."/>
        </authorList>
    </citation>
    <scope>NUCLEOTIDE SEQUENCE [LARGE SCALE GENOMIC DNA]</scope>
    <source>
        <strain evidence="1 2">KACC:17644</strain>
    </source>
</reference>
<dbReference type="InterPro" id="IPR006975">
    <property type="entry name" value="NifQ"/>
</dbReference>
<proteinExistence type="predicted"/>
<evidence type="ECO:0000313" key="2">
    <source>
        <dbReference type="Proteomes" id="UP001549691"/>
    </source>
</evidence>
<dbReference type="Pfam" id="PF04891">
    <property type="entry name" value="NifQ"/>
    <property type="match status" value="1"/>
</dbReference>
<name>A0ABV2TL53_9RHOO</name>
<keyword evidence="2" id="KW-1185">Reference proteome</keyword>
<evidence type="ECO:0000313" key="1">
    <source>
        <dbReference type="EMBL" id="MET7013888.1"/>
    </source>
</evidence>
<organism evidence="1 2">
    <name type="scientific">Uliginosibacterium flavum</name>
    <dbReference type="NCBI Taxonomy" id="1396831"/>
    <lineage>
        <taxon>Bacteria</taxon>
        <taxon>Pseudomonadati</taxon>
        <taxon>Pseudomonadota</taxon>
        <taxon>Betaproteobacteria</taxon>
        <taxon>Rhodocyclales</taxon>
        <taxon>Zoogloeaceae</taxon>
        <taxon>Uliginosibacterium</taxon>
    </lineage>
</organism>
<accession>A0ABV2TL53</accession>
<dbReference type="EMBL" id="JBEWZI010000005">
    <property type="protein sequence ID" value="MET7013888.1"/>
    <property type="molecule type" value="Genomic_DNA"/>
</dbReference>